<sequence length="336" mass="37078">MFCDVNVTISSVPLNLTEEEKDDRGELIPCWHVETQEIQVCCNPPSDEPKENVKSEDLKDFATCPRVPRAFSESSCSDVASTCASVGKPDQSCLNNELCCYDGCANRCISDLSPEPVEETSPSEAVSNFLSGSNSHSYSALPYRHSYYHPTPYAAPSYHHSASYAPRPFKAIFPQSPSYSIRTSGSVSSSTPKPNSVEVALPSYPTTQSPPSPAYPRYPSYSQSTIYKPEKTGSPYSSYSHSYSNSQSFGYSRPASTAAHTHEALTQAEAYHSPSPATQASPYHSPTPVPQEHPYTPQQQSSPYSYRTPQNSYYEGIPTHRLRTSTSLKTRTIFWI</sequence>
<reference evidence="2" key="1">
    <citation type="submission" date="2021-02" db="EMBL/GenBank/DDBJ databases">
        <authorList>
            <person name="Bekaert M."/>
        </authorList>
    </citation>
    <scope>NUCLEOTIDE SEQUENCE</scope>
    <source>
        <strain evidence="2">IoA-00</strain>
    </source>
</reference>
<dbReference type="Proteomes" id="UP000675881">
    <property type="component" value="Chromosome 1"/>
</dbReference>
<dbReference type="EMBL" id="HG994580">
    <property type="protein sequence ID" value="CAF2774502.1"/>
    <property type="molecule type" value="Genomic_DNA"/>
</dbReference>
<name>A0A7R8CCZ9_LEPSM</name>
<protein>
    <submittedName>
        <fullName evidence="2">(salmon louse) hypothetical protein</fullName>
    </submittedName>
</protein>
<proteinExistence type="predicted"/>
<feature type="region of interest" description="Disordered" evidence="1">
    <location>
        <begin position="270"/>
        <end position="316"/>
    </location>
</feature>
<feature type="region of interest" description="Disordered" evidence="1">
    <location>
        <begin position="182"/>
        <end position="239"/>
    </location>
</feature>
<dbReference type="AlphaFoldDB" id="A0A7R8CCZ9"/>
<organism evidence="2 3">
    <name type="scientific">Lepeophtheirus salmonis</name>
    <name type="common">Salmon louse</name>
    <name type="synonym">Caligus salmonis</name>
    <dbReference type="NCBI Taxonomy" id="72036"/>
    <lineage>
        <taxon>Eukaryota</taxon>
        <taxon>Metazoa</taxon>
        <taxon>Ecdysozoa</taxon>
        <taxon>Arthropoda</taxon>
        <taxon>Crustacea</taxon>
        <taxon>Multicrustacea</taxon>
        <taxon>Hexanauplia</taxon>
        <taxon>Copepoda</taxon>
        <taxon>Siphonostomatoida</taxon>
        <taxon>Caligidae</taxon>
        <taxon>Lepeophtheirus</taxon>
    </lineage>
</organism>
<feature type="compositionally biased region" description="Polar residues" evidence="1">
    <location>
        <begin position="275"/>
        <end position="284"/>
    </location>
</feature>
<accession>A0A7R8CCZ9</accession>
<evidence type="ECO:0000313" key="2">
    <source>
        <dbReference type="EMBL" id="CAF2774502.1"/>
    </source>
</evidence>
<evidence type="ECO:0000256" key="1">
    <source>
        <dbReference type="SAM" id="MobiDB-lite"/>
    </source>
</evidence>
<evidence type="ECO:0000313" key="3">
    <source>
        <dbReference type="Proteomes" id="UP000675881"/>
    </source>
</evidence>
<keyword evidence="3" id="KW-1185">Reference proteome</keyword>
<gene>
    <name evidence="2" type="ORF">LSAA_1489</name>
</gene>
<dbReference type="OrthoDB" id="10064156at2759"/>
<feature type="compositionally biased region" description="Polar residues" evidence="1">
    <location>
        <begin position="296"/>
        <end position="313"/>
    </location>
</feature>